<evidence type="ECO:0000313" key="4">
    <source>
        <dbReference type="Proteomes" id="UP000192342"/>
    </source>
</evidence>
<feature type="domain" description="Smr" evidence="2">
    <location>
        <begin position="105"/>
        <end position="186"/>
    </location>
</feature>
<gene>
    <name evidence="3" type="ORF">ATO7_08247</name>
</gene>
<name>A0A1Y1SDD5_9GAMM</name>
<dbReference type="STRING" id="1317117.ATO7_08247"/>
<evidence type="ECO:0000259" key="2">
    <source>
        <dbReference type="PROSITE" id="PS50828"/>
    </source>
</evidence>
<dbReference type="OrthoDB" id="9808881at2"/>
<feature type="region of interest" description="Disordered" evidence="1">
    <location>
        <begin position="31"/>
        <end position="54"/>
    </location>
</feature>
<reference evidence="3 4" key="1">
    <citation type="submission" date="2013-04" db="EMBL/GenBank/DDBJ databases">
        <title>Oceanococcus atlanticus 22II-S10r2 Genome Sequencing.</title>
        <authorList>
            <person name="Lai Q."/>
            <person name="Li G."/>
            <person name="Shao Z."/>
        </authorList>
    </citation>
    <scope>NUCLEOTIDE SEQUENCE [LARGE SCALE GENOMIC DNA]</scope>
    <source>
        <strain evidence="3 4">22II-S10r2</strain>
    </source>
</reference>
<comment type="caution">
    <text evidence="3">The sequence shown here is derived from an EMBL/GenBank/DDBJ whole genome shotgun (WGS) entry which is preliminary data.</text>
</comment>
<dbReference type="PANTHER" id="PTHR35562:SF2">
    <property type="entry name" value="DNA ENDONUCLEASE SMRA-RELATED"/>
    <property type="match status" value="1"/>
</dbReference>
<dbReference type="AlphaFoldDB" id="A0A1Y1SDD5"/>
<dbReference type="Pfam" id="PF01713">
    <property type="entry name" value="Smr"/>
    <property type="match status" value="1"/>
</dbReference>
<dbReference type="Proteomes" id="UP000192342">
    <property type="component" value="Unassembled WGS sequence"/>
</dbReference>
<proteinExistence type="predicted"/>
<dbReference type="InterPro" id="IPR036063">
    <property type="entry name" value="Smr_dom_sf"/>
</dbReference>
<accession>A0A1Y1SDD5</accession>
<evidence type="ECO:0000313" key="3">
    <source>
        <dbReference type="EMBL" id="ORE87015.1"/>
    </source>
</evidence>
<sequence>MMPHDGFGQDDDDGDELSAWRAELARVKPLDARQRAPLPLPPDLTQGQHERRQREHAEIMQEAMLGPFDAEDFNTGDEQEFRRGSLPRAILRKLRRGQFAIQSTLDVHGLRRDEAHRATQSFLITAQQRQWRCVKIIHGKGLHSPRGVPVLKHRVEISLRQNDDVLAYCSAPTWAGGHGATLVLLRRG</sequence>
<dbReference type="SMART" id="SM00463">
    <property type="entry name" value="SMR"/>
    <property type="match status" value="1"/>
</dbReference>
<dbReference type="InterPro" id="IPR002625">
    <property type="entry name" value="Smr_dom"/>
</dbReference>
<dbReference type="RefSeq" id="WP_083561224.1">
    <property type="nucleotide sequence ID" value="NZ_AQQV01000002.1"/>
</dbReference>
<dbReference type="EMBL" id="AQQV01000002">
    <property type="protein sequence ID" value="ORE87015.1"/>
    <property type="molecule type" value="Genomic_DNA"/>
</dbReference>
<dbReference type="Gene3D" id="3.30.1370.110">
    <property type="match status" value="1"/>
</dbReference>
<keyword evidence="4" id="KW-1185">Reference proteome</keyword>
<organism evidence="3 4">
    <name type="scientific">Oceanococcus atlanticus</name>
    <dbReference type="NCBI Taxonomy" id="1317117"/>
    <lineage>
        <taxon>Bacteria</taxon>
        <taxon>Pseudomonadati</taxon>
        <taxon>Pseudomonadota</taxon>
        <taxon>Gammaproteobacteria</taxon>
        <taxon>Chromatiales</taxon>
        <taxon>Oceanococcaceae</taxon>
        <taxon>Oceanococcus</taxon>
    </lineage>
</organism>
<protein>
    <submittedName>
        <fullName evidence="3">Putative Smr protein/MutS2</fullName>
    </submittedName>
</protein>
<dbReference type="SUPFAM" id="SSF160443">
    <property type="entry name" value="SMR domain-like"/>
    <property type="match status" value="1"/>
</dbReference>
<evidence type="ECO:0000256" key="1">
    <source>
        <dbReference type="SAM" id="MobiDB-lite"/>
    </source>
</evidence>
<dbReference type="PANTHER" id="PTHR35562">
    <property type="entry name" value="DNA ENDONUCLEASE SMRA-RELATED"/>
    <property type="match status" value="1"/>
</dbReference>
<dbReference type="PROSITE" id="PS50828">
    <property type="entry name" value="SMR"/>
    <property type="match status" value="1"/>
</dbReference>